<keyword evidence="3" id="KW-1185">Reference proteome</keyword>
<dbReference type="AlphaFoldDB" id="A0A8I2YEM0"/>
<dbReference type="Proteomes" id="UP000683000">
    <property type="component" value="Unassembled WGS sequence"/>
</dbReference>
<feature type="compositionally biased region" description="Acidic residues" evidence="1">
    <location>
        <begin position="149"/>
        <end position="162"/>
    </location>
</feature>
<name>A0A8I2YEM0_9AGAM</name>
<dbReference type="EMBL" id="JAGFBS010000051">
    <property type="protein sequence ID" value="KAG6370420.1"/>
    <property type="molecule type" value="Genomic_DNA"/>
</dbReference>
<sequence>MIHSLLNLTQSTHLRFKEVDNWTCLSSDILHCAHLGHIYDLLDSDPDHVRVDLRRLQGGHDVPVYDADGFRIRQRVPTPSRSRTSGALADLTKIHDLFTPNERGKKTYHTYPFAFTKCFGNVQSSTTLHPYDLVLDKINRVLTPPANEDNADADADESDADGSDSNGKDKEDERR</sequence>
<evidence type="ECO:0000313" key="2">
    <source>
        <dbReference type="EMBL" id="KAG6370420.1"/>
    </source>
</evidence>
<evidence type="ECO:0000313" key="3">
    <source>
        <dbReference type="Proteomes" id="UP000683000"/>
    </source>
</evidence>
<protein>
    <submittedName>
        <fullName evidence="2">Uncharacterized protein</fullName>
    </submittedName>
</protein>
<accession>A0A8I2YEM0</accession>
<feature type="region of interest" description="Disordered" evidence="1">
    <location>
        <begin position="144"/>
        <end position="175"/>
    </location>
</feature>
<evidence type="ECO:0000256" key="1">
    <source>
        <dbReference type="SAM" id="MobiDB-lite"/>
    </source>
</evidence>
<proteinExistence type="predicted"/>
<gene>
    <name evidence="2" type="ORF">JVT61DRAFT_12032</name>
</gene>
<comment type="caution">
    <text evidence="2">The sequence shown here is derived from an EMBL/GenBank/DDBJ whole genome shotgun (WGS) entry which is preliminary data.</text>
</comment>
<feature type="compositionally biased region" description="Basic and acidic residues" evidence="1">
    <location>
        <begin position="166"/>
        <end position="175"/>
    </location>
</feature>
<organism evidence="2 3">
    <name type="scientific">Boletus reticuloceps</name>
    <dbReference type="NCBI Taxonomy" id="495285"/>
    <lineage>
        <taxon>Eukaryota</taxon>
        <taxon>Fungi</taxon>
        <taxon>Dikarya</taxon>
        <taxon>Basidiomycota</taxon>
        <taxon>Agaricomycotina</taxon>
        <taxon>Agaricomycetes</taxon>
        <taxon>Agaricomycetidae</taxon>
        <taxon>Boletales</taxon>
        <taxon>Boletineae</taxon>
        <taxon>Boletaceae</taxon>
        <taxon>Boletoideae</taxon>
        <taxon>Boletus</taxon>
    </lineage>
</organism>
<reference evidence="2" key="1">
    <citation type="submission" date="2021-03" db="EMBL/GenBank/DDBJ databases">
        <title>Evolutionary innovations through gain and loss of genes in the ectomycorrhizal Boletales.</title>
        <authorList>
            <person name="Wu G."/>
            <person name="Miyauchi S."/>
            <person name="Morin E."/>
            <person name="Yang Z.-L."/>
            <person name="Xu J."/>
            <person name="Martin F.M."/>
        </authorList>
    </citation>
    <scope>NUCLEOTIDE SEQUENCE</scope>
    <source>
        <strain evidence="2">BR01</strain>
    </source>
</reference>